<keyword evidence="1" id="KW-0812">Transmembrane</keyword>
<keyword evidence="1" id="KW-0472">Membrane</keyword>
<evidence type="ECO:0000256" key="1">
    <source>
        <dbReference type="SAM" id="Phobius"/>
    </source>
</evidence>
<sequence>MEYLVLIIPIIAAIILAVKFREQTVWWEYGLLLIPSIIIVFTLKFSFEAYETSTKEYLSFYYVKARHTDEWNEWIHKTCTRRVPNGRDSKGNTTYRTETYDCSYCQTHPERWILIDNTGNEIYTNKTTFDRVRTKWKAPMIFVDMNRHYYTKDGDAQDYYWDKQEMTAETYTVAKSYSNKIRASRSVFNFKEISKNEAKELGLYDYPEIINDHQNPLIGYKNPRSIDINRLRYINAFYGKTKQFRTFVIVFYDKPASIAEMQRSYWFGGNKNEFVTCVGINSQTNEVDWVNVFNWLETPKMNIECEYYFSGKKYFDPCEYADWIHNNINQWQRREFKDFDYLEVELSDTQYMWMFIITLIYSIGISIFIVMNNARNDEKNYKRNRYRY</sequence>
<accession>A0A8S5RYE8</accession>
<feature type="transmembrane region" description="Helical" evidence="1">
    <location>
        <begin position="27"/>
        <end position="47"/>
    </location>
</feature>
<protein>
    <submittedName>
        <fullName evidence="2">Uncharacterized protein</fullName>
    </submittedName>
</protein>
<organism evidence="2">
    <name type="scientific">Myoviridae sp. ctNQV2</name>
    <dbReference type="NCBI Taxonomy" id="2827683"/>
    <lineage>
        <taxon>Viruses</taxon>
        <taxon>Duplodnaviria</taxon>
        <taxon>Heunggongvirae</taxon>
        <taxon>Uroviricota</taxon>
        <taxon>Caudoviricetes</taxon>
    </lineage>
</organism>
<feature type="transmembrane region" description="Helical" evidence="1">
    <location>
        <begin position="351"/>
        <end position="371"/>
    </location>
</feature>
<name>A0A8S5RYE8_9CAUD</name>
<keyword evidence="1" id="KW-1133">Transmembrane helix</keyword>
<evidence type="ECO:0000313" key="2">
    <source>
        <dbReference type="EMBL" id="DAF43806.1"/>
    </source>
</evidence>
<proteinExistence type="predicted"/>
<dbReference type="EMBL" id="BK032510">
    <property type="protein sequence ID" value="DAF43806.1"/>
    <property type="molecule type" value="Genomic_DNA"/>
</dbReference>
<reference evidence="2" key="1">
    <citation type="journal article" date="2021" name="Proc. Natl. Acad. Sci. U.S.A.">
        <title>A Catalog of Tens of Thousands of Viruses from Human Metagenomes Reveals Hidden Associations with Chronic Diseases.</title>
        <authorList>
            <person name="Tisza M.J."/>
            <person name="Buck C.B."/>
        </authorList>
    </citation>
    <scope>NUCLEOTIDE SEQUENCE</scope>
    <source>
        <strain evidence="2">CtNQV2</strain>
    </source>
</reference>